<dbReference type="RefSeq" id="WP_065789791.1">
    <property type="nucleotide sequence ID" value="NZ_MAUJ01000001.1"/>
</dbReference>
<dbReference type="GO" id="GO:0016020">
    <property type="term" value="C:membrane"/>
    <property type="evidence" value="ECO:0007669"/>
    <property type="project" value="UniProtKB-SubCell"/>
</dbReference>
<evidence type="ECO:0000256" key="3">
    <source>
        <dbReference type="ARBA" id="ARBA00022989"/>
    </source>
</evidence>
<dbReference type="PROSITE" id="PS51257">
    <property type="entry name" value="PROKAR_LIPOPROTEIN"/>
    <property type="match status" value="1"/>
</dbReference>
<evidence type="ECO:0000256" key="2">
    <source>
        <dbReference type="ARBA" id="ARBA00022692"/>
    </source>
</evidence>
<evidence type="ECO:0000256" key="4">
    <source>
        <dbReference type="ARBA" id="ARBA00023136"/>
    </source>
</evidence>
<dbReference type="OrthoDB" id="1628901at2"/>
<dbReference type="PROSITE" id="PS52015">
    <property type="entry name" value="TONB_CTD"/>
    <property type="match status" value="1"/>
</dbReference>
<evidence type="ECO:0000256" key="1">
    <source>
        <dbReference type="ARBA" id="ARBA00004167"/>
    </source>
</evidence>
<dbReference type="EMBL" id="MAUJ01000001">
    <property type="protein sequence ID" value="OCQ23778.1"/>
    <property type="molecule type" value="Genomic_DNA"/>
</dbReference>
<evidence type="ECO:0000259" key="5">
    <source>
        <dbReference type="PROSITE" id="PS52015"/>
    </source>
</evidence>
<gene>
    <name evidence="6" type="ORF">A7985_07510</name>
</gene>
<keyword evidence="2" id="KW-0812">Transmembrane</keyword>
<keyword evidence="3" id="KW-1133">Transmembrane helix</keyword>
<comment type="caution">
    <text evidence="6">The sequence shown here is derived from an EMBL/GenBank/DDBJ whole genome shotgun (WGS) entry which is preliminary data.</text>
</comment>
<evidence type="ECO:0000313" key="6">
    <source>
        <dbReference type="EMBL" id="OCQ23778.1"/>
    </source>
</evidence>
<dbReference type="Pfam" id="PF03544">
    <property type="entry name" value="TonB_C"/>
    <property type="match status" value="1"/>
</dbReference>
<dbReference type="SUPFAM" id="SSF74653">
    <property type="entry name" value="TolA/TonB C-terminal domain"/>
    <property type="match status" value="1"/>
</dbReference>
<proteinExistence type="predicted"/>
<dbReference type="AlphaFoldDB" id="A0A1C0TWS5"/>
<dbReference type="Gene3D" id="3.30.2420.10">
    <property type="entry name" value="TonB"/>
    <property type="match status" value="1"/>
</dbReference>
<accession>A0A1C0TWS5</accession>
<reference evidence="7" key="1">
    <citation type="submission" date="2016-07" db="EMBL/GenBank/DDBJ databases">
        <authorList>
            <person name="Florea S."/>
            <person name="Webb J.S."/>
            <person name="Jaromczyk J."/>
            <person name="Schardl C.L."/>
        </authorList>
    </citation>
    <scope>NUCLEOTIDE SEQUENCE [LARGE SCALE GENOMIC DNA]</scope>
    <source>
        <strain evidence="7">IPB1</strain>
    </source>
</reference>
<keyword evidence="4" id="KW-0472">Membrane</keyword>
<comment type="subcellular location">
    <subcellularLocation>
        <location evidence="1">Membrane</location>
        <topology evidence="1">Single-pass membrane protein</topology>
    </subcellularLocation>
</comment>
<name>A0A1C0TWS5_9GAMM</name>
<dbReference type="GO" id="GO:0055085">
    <property type="term" value="P:transmembrane transport"/>
    <property type="evidence" value="ECO:0007669"/>
    <property type="project" value="InterPro"/>
</dbReference>
<feature type="domain" description="TonB C-terminal" evidence="5">
    <location>
        <begin position="37"/>
        <end position="127"/>
    </location>
</feature>
<dbReference type="NCBIfam" id="TIGR01352">
    <property type="entry name" value="tonB_Cterm"/>
    <property type="match status" value="1"/>
</dbReference>
<dbReference type="InterPro" id="IPR006260">
    <property type="entry name" value="TonB/TolA_C"/>
</dbReference>
<organism evidence="6 7">
    <name type="scientific">Pseudoalteromonas luteoviolacea</name>
    <dbReference type="NCBI Taxonomy" id="43657"/>
    <lineage>
        <taxon>Bacteria</taxon>
        <taxon>Pseudomonadati</taxon>
        <taxon>Pseudomonadota</taxon>
        <taxon>Gammaproteobacteria</taxon>
        <taxon>Alteromonadales</taxon>
        <taxon>Pseudoalteromonadaceae</taxon>
        <taxon>Pseudoalteromonas</taxon>
    </lineage>
</organism>
<evidence type="ECO:0000313" key="7">
    <source>
        <dbReference type="Proteomes" id="UP000093366"/>
    </source>
</evidence>
<sequence>MRLFGIIAILAILAGCKSTPMNVCKTYPGHYPANYTYVPDEIKPIVRIEPRYPKKAHENGVTGFAKLSYSVINGTVSNIKIIESSPTGVFDSVSISALQKWKYQDTFKNCVQYPKEYKLETQLDFNL</sequence>
<dbReference type="Proteomes" id="UP000093366">
    <property type="component" value="Unassembled WGS sequence"/>
</dbReference>
<protein>
    <recommendedName>
        <fullName evidence="5">TonB C-terminal domain-containing protein</fullName>
    </recommendedName>
</protein>
<dbReference type="InterPro" id="IPR037682">
    <property type="entry name" value="TonB_C"/>
</dbReference>